<sequence>MNKWAVLFLPTWLISKTVCNSCPHAATLLIKGPTGPILEGEQITLECLYSDAEFNISQVHIEMFSKYTRQWRPFSQRFWCRGYGTEVRMTPDRLLMSVPYASTLYDGSYRCVSDGKNATTPDSCSQVLTIKVHYMGQLSMTREGYSRYLGLSEELKVRSGDDVVLKCSTSASETSIYTWSKNGSDWILPSSQLALMKVSSADGGRYTCTAQHPSVEALRKSRSISISVLPGDAPWYHTSNGQVLLVTSVAAAFLLVFVVSVSVFLCSRAKGIKTAKGPIDDHSQKKPIYRTSAESLLSTSADKQPLV</sequence>
<proteinExistence type="predicted"/>
<dbReference type="PANTHER" id="PTHR11973:SF23">
    <property type="entry name" value="C-ANSWER"/>
    <property type="match status" value="1"/>
</dbReference>
<keyword evidence="8" id="KW-0472">Membrane</keyword>
<feature type="signal peptide" evidence="9">
    <location>
        <begin position="1"/>
        <end position="19"/>
    </location>
</feature>
<dbReference type="GeneTree" id="ENSGT00390000009726"/>
<reference evidence="11 12" key="1">
    <citation type="journal article" date="2011" name="Genome Biol. Evol.">
        <title>Integration of the genetic map and genome assembly of fugu facilitates insights into distinct features of genome evolution in teleosts and mammals.</title>
        <authorList>
            <person name="Kai W."/>
            <person name="Kikuchi K."/>
            <person name="Tohari S."/>
            <person name="Chew A.K."/>
            <person name="Tay A."/>
            <person name="Fujiwara A."/>
            <person name="Hosoya S."/>
            <person name="Suetake H."/>
            <person name="Naruse K."/>
            <person name="Brenner S."/>
            <person name="Suzuki Y."/>
            <person name="Venkatesh B."/>
        </authorList>
    </citation>
    <scope>NUCLEOTIDE SEQUENCE [LARGE SCALE GENOMIC DNA]</scope>
</reference>
<evidence type="ECO:0000313" key="12">
    <source>
        <dbReference type="Proteomes" id="UP000005226"/>
    </source>
</evidence>
<dbReference type="InterPro" id="IPR013783">
    <property type="entry name" value="Ig-like_fold"/>
</dbReference>
<evidence type="ECO:0000256" key="9">
    <source>
        <dbReference type="SAM" id="SignalP"/>
    </source>
</evidence>
<evidence type="ECO:0000259" key="10">
    <source>
        <dbReference type="PROSITE" id="PS50835"/>
    </source>
</evidence>
<dbReference type="InterPro" id="IPR007110">
    <property type="entry name" value="Ig-like_dom"/>
</dbReference>
<feature type="chain" id="PRO_5044628266" evidence="9">
    <location>
        <begin position="20"/>
        <end position="307"/>
    </location>
</feature>
<feature type="transmembrane region" description="Helical" evidence="8">
    <location>
        <begin position="243"/>
        <end position="266"/>
    </location>
</feature>
<evidence type="ECO:0000256" key="7">
    <source>
        <dbReference type="ARBA" id="ARBA00023319"/>
    </source>
</evidence>
<keyword evidence="6" id="KW-0966">Cell projection</keyword>
<evidence type="ECO:0000256" key="8">
    <source>
        <dbReference type="SAM" id="Phobius"/>
    </source>
</evidence>
<evidence type="ECO:0000256" key="1">
    <source>
        <dbReference type="ARBA" id="ARBA00004316"/>
    </source>
</evidence>
<evidence type="ECO:0000256" key="3">
    <source>
        <dbReference type="ARBA" id="ARBA00022692"/>
    </source>
</evidence>
<dbReference type="SMART" id="SM00409">
    <property type="entry name" value="IG"/>
    <property type="match status" value="2"/>
</dbReference>
<dbReference type="PANTHER" id="PTHR11973">
    <property type="entry name" value="CELL SURFACE GLYCOPROTEIN MUC18-RELATED"/>
    <property type="match status" value="1"/>
</dbReference>
<comment type="subcellular location">
    <subcellularLocation>
        <location evidence="1">Cell projection</location>
    </subcellularLocation>
    <subcellularLocation>
        <location evidence="2">Membrane</location>
        <topology evidence="2">Single-pass type I membrane protein</topology>
    </subcellularLocation>
</comment>
<dbReference type="InterPro" id="IPR003006">
    <property type="entry name" value="Ig/MHC_CS"/>
</dbReference>
<dbReference type="GO" id="GO:0042995">
    <property type="term" value="C:cell projection"/>
    <property type="evidence" value="ECO:0007669"/>
    <property type="project" value="UniProtKB-SubCell"/>
</dbReference>
<dbReference type="Pfam" id="PF13927">
    <property type="entry name" value="Ig_3"/>
    <property type="match status" value="1"/>
</dbReference>
<dbReference type="Ensembl" id="ENSTRUT00000065860.1">
    <property type="protein sequence ID" value="ENSTRUP00000059966.1"/>
    <property type="gene ID" value="ENSTRUG00000001608.3"/>
</dbReference>
<keyword evidence="12" id="KW-1185">Reference proteome</keyword>
<keyword evidence="5" id="KW-0325">Glycoprotein</keyword>
<dbReference type="InterPro" id="IPR003599">
    <property type="entry name" value="Ig_sub"/>
</dbReference>
<evidence type="ECO:0000313" key="11">
    <source>
        <dbReference type="Ensembl" id="ENSTRUP00000059966.1"/>
    </source>
</evidence>
<keyword evidence="3 8" id="KW-0812">Transmembrane</keyword>
<evidence type="ECO:0000256" key="4">
    <source>
        <dbReference type="ARBA" id="ARBA00022989"/>
    </source>
</evidence>
<dbReference type="Proteomes" id="UP000005226">
    <property type="component" value="Chromosome 7"/>
</dbReference>
<dbReference type="InterPro" id="IPR051116">
    <property type="entry name" value="Surface_Rcpt/Adhesion_Mol"/>
</dbReference>
<accession>A0A674MFX3</accession>
<reference evidence="11" key="2">
    <citation type="submission" date="2025-05" db="UniProtKB">
        <authorList>
            <consortium name="Ensembl"/>
        </authorList>
    </citation>
    <scope>IDENTIFICATION</scope>
</reference>
<evidence type="ECO:0000256" key="6">
    <source>
        <dbReference type="ARBA" id="ARBA00023273"/>
    </source>
</evidence>
<dbReference type="Ensembl" id="ENSTRUT00000074753.1">
    <property type="protein sequence ID" value="ENSTRUP00000085584.1"/>
    <property type="gene ID" value="ENSTRUG00000001608.3"/>
</dbReference>
<dbReference type="SUPFAM" id="SSF48726">
    <property type="entry name" value="Immunoglobulin"/>
    <property type="match status" value="1"/>
</dbReference>
<organism evidence="11 12">
    <name type="scientific">Takifugu rubripes</name>
    <name type="common">Japanese pufferfish</name>
    <name type="synonym">Fugu rubripes</name>
    <dbReference type="NCBI Taxonomy" id="31033"/>
    <lineage>
        <taxon>Eukaryota</taxon>
        <taxon>Metazoa</taxon>
        <taxon>Chordata</taxon>
        <taxon>Craniata</taxon>
        <taxon>Vertebrata</taxon>
        <taxon>Euteleostomi</taxon>
        <taxon>Actinopterygii</taxon>
        <taxon>Neopterygii</taxon>
        <taxon>Teleostei</taxon>
        <taxon>Neoteleostei</taxon>
        <taxon>Acanthomorphata</taxon>
        <taxon>Eupercaria</taxon>
        <taxon>Tetraodontiformes</taxon>
        <taxon>Tetradontoidea</taxon>
        <taxon>Tetraodontidae</taxon>
        <taxon>Takifugu</taxon>
    </lineage>
</organism>
<dbReference type="GO" id="GO:0005886">
    <property type="term" value="C:plasma membrane"/>
    <property type="evidence" value="ECO:0007669"/>
    <property type="project" value="TreeGrafter"/>
</dbReference>
<dbReference type="SMART" id="SM00408">
    <property type="entry name" value="IGc2"/>
    <property type="match status" value="1"/>
</dbReference>
<dbReference type="CDD" id="cd00096">
    <property type="entry name" value="Ig"/>
    <property type="match status" value="1"/>
</dbReference>
<feature type="domain" description="Ig-like" evidence="10">
    <location>
        <begin position="23"/>
        <end position="129"/>
    </location>
</feature>
<keyword evidence="9" id="KW-0732">Signal</keyword>
<protein>
    <submittedName>
        <fullName evidence="11">Si:ch211-79k12.1</fullName>
    </submittedName>
</protein>
<dbReference type="PROSITE" id="PS50835">
    <property type="entry name" value="IG_LIKE"/>
    <property type="match status" value="2"/>
</dbReference>
<dbReference type="Gene3D" id="2.60.40.10">
    <property type="entry name" value="Immunoglobulins"/>
    <property type="match status" value="1"/>
</dbReference>
<keyword evidence="7" id="KW-0393">Immunoglobulin domain</keyword>
<evidence type="ECO:0000256" key="5">
    <source>
        <dbReference type="ARBA" id="ARBA00023180"/>
    </source>
</evidence>
<evidence type="ECO:0000256" key="2">
    <source>
        <dbReference type="ARBA" id="ARBA00004479"/>
    </source>
</evidence>
<dbReference type="InterPro" id="IPR003598">
    <property type="entry name" value="Ig_sub2"/>
</dbReference>
<dbReference type="InterPro" id="IPR036179">
    <property type="entry name" value="Ig-like_dom_sf"/>
</dbReference>
<keyword evidence="4 8" id="KW-1133">Transmembrane helix</keyword>
<dbReference type="AlphaFoldDB" id="A0A674MFX3"/>
<feature type="domain" description="Ig-like" evidence="10">
    <location>
        <begin position="146"/>
        <end position="225"/>
    </location>
</feature>
<dbReference type="GO" id="GO:0007155">
    <property type="term" value="P:cell adhesion"/>
    <property type="evidence" value="ECO:0007669"/>
    <property type="project" value="TreeGrafter"/>
</dbReference>
<dbReference type="PROSITE" id="PS00290">
    <property type="entry name" value="IG_MHC"/>
    <property type="match status" value="1"/>
</dbReference>
<name>A0A674MFX3_TAKRU</name>
<gene>
    <name evidence="11" type="primary">si:ch211-79k12.1</name>
</gene>